<comment type="similarity">
    <text evidence="1">Belongs to the prokaryotic/mitochondrial release factor family.</text>
</comment>
<dbReference type="GO" id="GO:0003747">
    <property type="term" value="F:translation release factor activity"/>
    <property type="evidence" value="ECO:0007669"/>
    <property type="project" value="InterPro"/>
</dbReference>
<evidence type="ECO:0000256" key="1">
    <source>
        <dbReference type="ARBA" id="ARBA00010835"/>
    </source>
</evidence>
<reference evidence="3" key="1">
    <citation type="submission" date="2017-07" db="EMBL/GenBank/DDBJ databases">
        <title>Taro Niue Genome Assembly and Annotation.</title>
        <authorList>
            <person name="Atibalentja N."/>
            <person name="Keating K."/>
            <person name="Fields C.J."/>
        </authorList>
    </citation>
    <scope>NUCLEOTIDE SEQUENCE</scope>
    <source>
        <strain evidence="3">Niue_2</strain>
        <tissue evidence="3">Leaf</tissue>
    </source>
</reference>
<sequence>MATAGSMSVGAATRLARSRRAEGRGRVVVRSSVRASQSLEDKTNRVFKELGYFSLKKKIEDAVVRAQVIASTALKVEEARRIALEDGFQQYNLWDDIKKSTDSLRRLSTATKVVDALKDLQYKAEEAKLITELADMDIINHQLFKQAYNASLDMSKFLDWYEMSKLLTGRYDKEGACVTIRAEAEDISSQVWAEKILRMYTRWSEKHGYKPRVVEKIPLEGVGIKYAAIEFELEYVYGYLSGEAGVHRMIRSSRDGSIIRETCSAVVDVIPIFLESTADVHIEESDLEISSTSSRGRKESGYEVRSAVSIRHTQTDIIVHCSDERSHFANKMKALNRLKAKLLVIAREQGVAHLNEIKKADIINVSEQEDRIYAFRPHRLVQDMKTGVQLPNLHSALDGNIDPLIRANICMRRGRYPE</sequence>
<gene>
    <name evidence="3" type="ORF">Taro_046511</name>
</gene>
<evidence type="ECO:0000259" key="2">
    <source>
        <dbReference type="SMART" id="SM00937"/>
    </source>
</evidence>
<dbReference type="Pfam" id="PF03462">
    <property type="entry name" value="PCRF"/>
    <property type="match status" value="1"/>
</dbReference>
<dbReference type="InterPro" id="IPR000352">
    <property type="entry name" value="Pep_chain_release_fac_I"/>
</dbReference>
<accession>A0A843WZ13</accession>
<dbReference type="GO" id="GO:0005737">
    <property type="term" value="C:cytoplasm"/>
    <property type="evidence" value="ECO:0007669"/>
    <property type="project" value="UniProtKB-ARBA"/>
</dbReference>
<protein>
    <recommendedName>
        <fullName evidence="2">Peptide chain release factor domain-containing protein</fullName>
    </recommendedName>
</protein>
<dbReference type="EMBL" id="NMUH01005745">
    <property type="protein sequence ID" value="MQM13587.1"/>
    <property type="molecule type" value="Genomic_DNA"/>
</dbReference>
<dbReference type="OrthoDB" id="2019491at2759"/>
<dbReference type="Gene3D" id="3.30.70.1660">
    <property type="match status" value="1"/>
</dbReference>
<name>A0A843WZ13_COLES</name>
<dbReference type="Gene3D" id="3.30.160.20">
    <property type="match status" value="1"/>
</dbReference>
<dbReference type="PANTHER" id="PTHR43116:SF4">
    <property type="entry name" value="PEPTIDE CHAIN RELEASE FACTOR PRFB3, CHLOROPLASTIC"/>
    <property type="match status" value="1"/>
</dbReference>
<dbReference type="AlphaFoldDB" id="A0A843WZ13"/>
<organism evidence="3 4">
    <name type="scientific">Colocasia esculenta</name>
    <name type="common">Wild taro</name>
    <name type="synonym">Arum esculentum</name>
    <dbReference type="NCBI Taxonomy" id="4460"/>
    <lineage>
        <taxon>Eukaryota</taxon>
        <taxon>Viridiplantae</taxon>
        <taxon>Streptophyta</taxon>
        <taxon>Embryophyta</taxon>
        <taxon>Tracheophyta</taxon>
        <taxon>Spermatophyta</taxon>
        <taxon>Magnoliopsida</taxon>
        <taxon>Liliopsida</taxon>
        <taxon>Araceae</taxon>
        <taxon>Aroideae</taxon>
        <taxon>Colocasieae</taxon>
        <taxon>Colocasia</taxon>
    </lineage>
</organism>
<dbReference type="Proteomes" id="UP000652761">
    <property type="component" value="Unassembled WGS sequence"/>
</dbReference>
<dbReference type="Pfam" id="PF00472">
    <property type="entry name" value="RF-1"/>
    <property type="match status" value="1"/>
</dbReference>
<dbReference type="InterPro" id="IPR005139">
    <property type="entry name" value="PCRF"/>
</dbReference>
<dbReference type="SUPFAM" id="SSF75620">
    <property type="entry name" value="Release factor"/>
    <property type="match status" value="1"/>
</dbReference>
<keyword evidence="4" id="KW-1185">Reference proteome</keyword>
<dbReference type="SMART" id="SM00937">
    <property type="entry name" value="PCRF"/>
    <property type="match status" value="1"/>
</dbReference>
<evidence type="ECO:0000313" key="3">
    <source>
        <dbReference type="EMBL" id="MQM13587.1"/>
    </source>
</evidence>
<evidence type="ECO:0000313" key="4">
    <source>
        <dbReference type="Proteomes" id="UP000652761"/>
    </source>
</evidence>
<proteinExistence type="inferred from homology"/>
<comment type="caution">
    <text evidence="3">The sequence shown here is derived from an EMBL/GenBank/DDBJ whole genome shotgun (WGS) entry which is preliminary data.</text>
</comment>
<dbReference type="PANTHER" id="PTHR43116">
    <property type="entry name" value="PEPTIDE CHAIN RELEASE FACTOR 2"/>
    <property type="match status" value="1"/>
</dbReference>
<dbReference type="InterPro" id="IPR045853">
    <property type="entry name" value="Pep_chain_release_fac_I_sf"/>
</dbReference>
<feature type="domain" description="Peptide chain release factor" evidence="2">
    <location>
        <begin position="132"/>
        <end position="243"/>
    </location>
</feature>